<dbReference type="GO" id="GO:0031297">
    <property type="term" value="P:replication fork processing"/>
    <property type="evidence" value="ECO:0007669"/>
    <property type="project" value="TreeGrafter"/>
</dbReference>
<dbReference type="InterPro" id="IPR049730">
    <property type="entry name" value="SNF2/RAD54-like_C"/>
</dbReference>
<dbReference type="SMART" id="SM00490">
    <property type="entry name" value="HELICc"/>
    <property type="match status" value="1"/>
</dbReference>
<dbReference type="Pfam" id="PF00176">
    <property type="entry name" value="SNF2-rel_dom"/>
    <property type="match status" value="1"/>
</dbReference>
<dbReference type="PROSITE" id="PS51194">
    <property type="entry name" value="HELICASE_CTER"/>
    <property type="match status" value="1"/>
</dbReference>
<dbReference type="AlphaFoldDB" id="A0A0F9H930"/>
<dbReference type="GO" id="GO:0016787">
    <property type="term" value="F:hydrolase activity"/>
    <property type="evidence" value="ECO:0007669"/>
    <property type="project" value="UniProtKB-KW"/>
</dbReference>
<name>A0A0F9H930_9ZZZZ</name>
<keyword evidence="1" id="KW-0378">Hydrolase</keyword>
<evidence type="ECO:0000313" key="4">
    <source>
        <dbReference type="EMBL" id="KKL78160.1"/>
    </source>
</evidence>
<dbReference type="InterPro" id="IPR027417">
    <property type="entry name" value="P-loop_NTPase"/>
</dbReference>
<dbReference type="PROSITE" id="PS51192">
    <property type="entry name" value="HELICASE_ATP_BIND_1"/>
    <property type="match status" value="1"/>
</dbReference>
<dbReference type="GO" id="GO:0043596">
    <property type="term" value="C:nuclear replication fork"/>
    <property type="evidence" value="ECO:0007669"/>
    <property type="project" value="TreeGrafter"/>
</dbReference>
<dbReference type="InterPro" id="IPR038718">
    <property type="entry name" value="SNF2-like_sf"/>
</dbReference>
<evidence type="ECO:0000256" key="1">
    <source>
        <dbReference type="ARBA" id="ARBA00022801"/>
    </source>
</evidence>
<gene>
    <name evidence="4" type="ORF">LCGC14_2027600</name>
</gene>
<organism evidence="4">
    <name type="scientific">marine sediment metagenome</name>
    <dbReference type="NCBI Taxonomy" id="412755"/>
    <lineage>
        <taxon>unclassified sequences</taxon>
        <taxon>metagenomes</taxon>
        <taxon>ecological metagenomes</taxon>
    </lineage>
</organism>
<protein>
    <submittedName>
        <fullName evidence="4">Uncharacterized protein</fullName>
    </submittedName>
</protein>
<accession>A0A0F9H930</accession>
<reference evidence="4" key="1">
    <citation type="journal article" date="2015" name="Nature">
        <title>Complex archaea that bridge the gap between prokaryotes and eukaryotes.</title>
        <authorList>
            <person name="Spang A."/>
            <person name="Saw J.H."/>
            <person name="Jorgensen S.L."/>
            <person name="Zaremba-Niedzwiedzka K."/>
            <person name="Martijn J."/>
            <person name="Lind A.E."/>
            <person name="van Eijk R."/>
            <person name="Schleper C."/>
            <person name="Guy L."/>
            <person name="Ettema T.J."/>
        </authorList>
    </citation>
    <scope>NUCLEOTIDE SEQUENCE</scope>
</reference>
<dbReference type="Gene3D" id="3.40.50.300">
    <property type="entry name" value="P-loop containing nucleotide triphosphate hydrolases"/>
    <property type="match status" value="1"/>
</dbReference>
<feature type="non-terminal residue" evidence="4">
    <location>
        <position position="528"/>
    </location>
</feature>
<proteinExistence type="predicted"/>
<evidence type="ECO:0000259" key="3">
    <source>
        <dbReference type="PROSITE" id="PS51194"/>
    </source>
</evidence>
<dbReference type="Gene3D" id="3.40.50.10810">
    <property type="entry name" value="Tandem AAA-ATPase domain"/>
    <property type="match status" value="1"/>
</dbReference>
<sequence>MGFQKTKAVKKHAVMIRYKSGEFGIKIIASETPINLRCIRAFPDRKRGPGGKYWTCSLSFESVERLRDRGFHLHPALVAYLQKAQSNLEDFNESLIEIPGLKMDLFRYQNVGVQFIEEQNGRALVADEMGLGKTAQALAWLQLHPKKRPVVIVVPASLKLNWMREIKMWMTDPGAVEILNSTKPYSITGEILIINYDILTHWVKDLIQLEPSVIISDEIHYCKTNRAKRTKAIKKLAKHTDHFIGLSGTPIVNRPIEFYNAIQMINPSMFPNWKYFTHRYCDAKHNGFGWDYSGASNTEELHQRLVSTIMIRRKKEDVLQDLPPKIYSFLPIELSNREEYYTAEQDFIKFIRQRKGAEAAERASNAAALAEIEGLKQLAVRGKMKQAVEWITNFLESDQKLVVFATHKFVIQELMQEFKNIAVKVDGSVSGSNRQLAVDNFQDEAETRLFIGNIKAAGIGITLTAASSVAFLEFPWDPGTLVQAEDRCHRIGQKDSVNVYYLLAENTIEERIATLLDSKRMVLDAVLD</sequence>
<feature type="domain" description="Helicase C-terminal" evidence="3">
    <location>
        <begin position="383"/>
        <end position="528"/>
    </location>
</feature>
<dbReference type="InterPro" id="IPR001650">
    <property type="entry name" value="Helicase_C-like"/>
</dbReference>
<dbReference type="GO" id="GO:0006281">
    <property type="term" value="P:DNA repair"/>
    <property type="evidence" value="ECO:0007669"/>
    <property type="project" value="TreeGrafter"/>
</dbReference>
<dbReference type="Pfam" id="PF00271">
    <property type="entry name" value="Helicase_C"/>
    <property type="match status" value="1"/>
</dbReference>
<dbReference type="InterPro" id="IPR014001">
    <property type="entry name" value="Helicase_ATP-bd"/>
</dbReference>
<dbReference type="GO" id="GO:0005524">
    <property type="term" value="F:ATP binding"/>
    <property type="evidence" value="ECO:0007669"/>
    <property type="project" value="InterPro"/>
</dbReference>
<dbReference type="PANTHER" id="PTHR45766:SF6">
    <property type="entry name" value="SWI_SNF-RELATED MATRIX-ASSOCIATED ACTIN-DEPENDENT REGULATOR OF CHROMATIN SUBFAMILY A-LIKE PROTEIN 1"/>
    <property type="match status" value="1"/>
</dbReference>
<dbReference type="SUPFAM" id="SSF52540">
    <property type="entry name" value="P-loop containing nucleoside triphosphate hydrolases"/>
    <property type="match status" value="2"/>
</dbReference>
<dbReference type="SMART" id="SM00487">
    <property type="entry name" value="DEXDc"/>
    <property type="match status" value="1"/>
</dbReference>
<dbReference type="InterPro" id="IPR000330">
    <property type="entry name" value="SNF2_N"/>
</dbReference>
<comment type="caution">
    <text evidence="4">The sequence shown here is derived from an EMBL/GenBank/DDBJ whole genome shotgun (WGS) entry which is preliminary data.</text>
</comment>
<dbReference type="PANTHER" id="PTHR45766">
    <property type="entry name" value="DNA ANNEALING HELICASE AND ENDONUCLEASE ZRANB3 FAMILY MEMBER"/>
    <property type="match status" value="1"/>
</dbReference>
<dbReference type="CDD" id="cd18793">
    <property type="entry name" value="SF2_C_SNF"/>
    <property type="match status" value="1"/>
</dbReference>
<evidence type="ECO:0000259" key="2">
    <source>
        <dbReference type="PROSITE" id="PS51192"/>
    </source>
</evidence>
<dbReference type="EMBL" id="LAZR01023542">
    <property type="protein sequence ID" value="KKL78160.1"/>
    <property type="molecule type" value="Genomic_DNA"/>
</dbReference>
<feature type="domain" description="Helicase ATP-binding" evidence="2">
    <location>
        <begin position="114"/>
        <end position="268"/>
    </location>
</feature>